<evidence type="ECO:0000256" key="1">
    <source>
        <dbReference type="ARBA" id="ARBA00022475"/>
    </source>
</evidence>
<evidence type="ECO:0000256" key="2">
    <source>
        <dbReference type="ARBA" id="ARBA00022519"/>
    </source>
</evidence>
<evidence type="ECO:0000256" key="9">
    <source>
        <dbReference type="ARBA" id="ARBA00023136"/>
    </source>
</evidence>
<dbReference type="GO" id="GO:0016763">
    <property type="term" value="F:pentosyltransferase activity"/>
    <property type="evidence" value="ECO:0007669"/>
    <property type="project" value="InterPro"/>
</dbReference>
<dbReference type="PANTHER" id="PTHR30400">
    <property type="entry name" value="MONOFUNCTIONAL BIOSYNTHETIC PEPTIDOGLYCAN TRANSGLYCOSYLASE"/>
    <property type="match status" value="1"/>
</dbReference>
<dbReference type="Proteomes" id="UP000199421">
    <property type="component" value="Unassembled WGS sequence"/>
</dbReference>
<keyword evidence="10" id="KW-0961">Cell wall biogenesis/degradation</keyword>
<dbReference type="STRING" id="407022.SAMN05661044_03021"/>
<feature type="transmembrane region" description="Helical" evidence="11">
    <location>
        <begin position="16"/>
        <end position="36"/>
    </location>
</feature>
<dbReference type="GO" id="GO:0071555">
    <property type="term" value="P:cell wall organization"/>
    <property type="evidence" value="ECO:0007669"/>
    <property type="project" value="UniProtKB-KW"/>
</dbReference>
<dbReference type="EMBL" id="FOAF01000003">
    <property type="protein sequence ID" value="SEL66051.1"/>
    <property type="molecule type" value="Genomic_DNA"/>
</dbReference>
<protein>
    <submittedName>
        <fullName evidence="13">Transglycosylase</fullName>
    </submittedName>
</protein>
<keyword evidence="1" id="KW-1003">Cell membrane</keyword>
<evidence type="ECO:0000313" key="14">
    <source>
        <dbReference type="Proteomes" id="UP000199421"/>
    </source>
</evidence>
<evidence type="ECO:0000259" key="12">
    <source>
        <dbReference type="Pfam" id="PF00912"/>
    </source>
</evidence>
<evidence type="ECO:0000256" key="6">
    <source>
        <dbReference type="ARBA" id="ARBA00022960"/>
    </source>
</evidence>
<dbReference type="OrthoDB" id="9766909at2"/>
<evidence type="ECO:0000256" key="3">
    <source>
        <dbReference type="ARBA" id="ARBA00022676"/>
    </source>
</evidence>
<dbReference type="GO" id="GO:0009274">
    <property type="term" value="C:peptidoglycan-based cell wall"/>
    <property type="evidence" value="ECO:0007669"/>
    <property type="project" value="InterPro"/>
</dbReference>
<dbReference type="InterPro" id="IPR001264">
    <property type="entry name" value="Glyco_trans_51"/>
</dbReference>
<dbReference type="InterPro" id="IPR036950">
    <property type="entry name" value="PBP_transglycosylase"/>
</dbReference>
<sequence length="679" mass="76778">MIKEYIKKINPKYLKLALLVLGGVFVMIFIAFIVIYNKREELLAKAIQSAKHKALLEYDINLAIKKAYFSGLNEVTLEEVRAQPKDRAELLKIQYLEVAVKLWPLIGGDVKVAAINLHDGKLSFVKKDTLSNYDFLFRRKEEDTTKTSAKMNLAELANKLINSVLYKIPQNMRLKDFLTTYKDDSTSQQVNIPEAIITNGDLSSTIEINGKEAVWHALGELKPDKKQLYLKLFADGKAVELPILRKKYGLTLRFDTLETDLKKVTMNGGELQMSGGWAAKNLIIHHWRIAENNIVIPEGSIAADVLIGENYIGLDKSSEVSIKKLKAHPYGKITFKPYKTISLGVHMPEIAAQDLFDSFPQGMFDNLEGIRVSGKLKYNLDLYVDIDHPDSVRLSAAMQKDGLRINSWGKTNLAKISTPFTYTPYEDGKAMRSFIVGPSNPNFTPINEISQNLKNAILTAEDPSFFSHKGFVEEAFRASITANLKAKAFKRGGSTISMQLVKNAYLGREKTLARKIEEILMVWLIENNNVVNKSRMFEVYLNIIEWGRNVYGIGEASRFYFGKHPSQLNLGESIYLASIVPKPKSGLYPFQYDGHLKSYLSGYFRLIGGLMARRGMVADDSSNYGFYNVTLREDLRPARPDTAQVDTVKVYDFEKEMEETKGFLERLFGGGKKDKEQEN</sequence>
<evidence type="ECO:0000256" key="10">
    <source>
        <dbReference type="ARBA" id="ARBA00023316"/>
    </source>
</evidence>
<dbReference type="Pfam" id="PF00912">
    <property type="entry name" value="Transgly"/>
    <property type="match status" value="1"/>
</dbReference>
<dbReference type="InterPro" id="IPR023346">
    <property type="entry name" value="Lysozyme-like_dom_sf"/>
</dbReference>
<dbReference type="GO" id="GO:0016020">
    <property type="term" value="C:membrane"/>
    <property type="evidence" value="ECO:0007669"/>
    <property type="project" value="InterPro"/>
</dbReference>
<dbReference type="GO" id="GO:0008360">
    <property type="term" value="P:regulation of cell shape"/>
    <property type="evidence" value="ECO:0007669"/>
    <property type="project" value="UniProtKB-KW"/>
</dbReference>
<dbReference type="Gene3D" id="1.10.3810.10">
    <property type="entry name" value="Biosynthetic peptidoglycan transglycosylase-like"/>
    <property type="match status" value="1"/>
</dbReference>
<keyword evidence="3" id="KW-0328">Glycosyltransferase</keyword>
<evidence type="ECO:0000313" key="13">
    <source>
        <dbReference type="EMBL" id="SEL66051.1"/>
    </source>
</evidence>
<accession>A0A1H7S0F0</accession>
<dbReference type="InterPro" id="IPR011812">
    <property type="entry name" value="Pep_trsgly"/>
</dbReference>
<gene>
    <name evidence="13" type="ORF">SAMN05661044_03021</name>
</gene>
<evidence type="ECO:0000256" key="11">
    <source>
        <dbReference type="SAM" id="Phobius"/>
    </source>
</evidence>
<keyword evidence="14" id="KW-1185">Reference proteome</keyword>
<keyword evidence="9 11" id="KW-0472">Membrane</keyword>
<organism evidence="13 14">
    <name type="scientific">Olivibacter domesticus</name>
    <name type="common">Pseudosphingobacterium domesticum</name>
    <dbReference type="NCBI Taxonomy" id="407022"/>
    <lineage>
        <taxon>Bacteria</taxon>
        <taxon>Pseudomonadati</taxon>
        <taxon>Bacteroidota</taxon>
        <taxon>Sphingobacteriia</taxon>
        <taxon>Sphingobacteriales</taxon>
        <taxon>Sphingobacteriaceae</taxon>
        <taxon>Olivibacter</taxon>
    </lineage>
</organism>
<keyword evidence="8 11" id="KW-1133">Transmembrane helix</keyword>
<evidence type="ECO:0000256" key="7">
    <source>
        <dbReference type="ARBA" id="ARBA00022984"/>
    </source>
</evidence>
<keyword evidence="5 11" id="KW-0812">Transmembrane</keyword>
<keyword evidence="2" id="KW-0997">Cell inner membrane</keyword>
<evidence type="ECO:0000256" key="5">
    <source>
        <dbReference type="ARBA" id="ARBA00022692"/>
    </source>
</evidence>
<evidence type="ECO:0000256" key="8">
    <source>
        <dbReference type="ARBA" id="ARBA00022989"/>
    </source>
</evidence>
<evidence type="ECO:0000256" key="4">
    <source>
        <dbReference type="ARBA" id="ARBA00022679"/>
    </source>
</evidence>
<dbReference type="AlphaFoldDB" id="A0A1H7S0F0"/>
<dbReference type="SUPFAM" id="SSF53955">
    <property type="entry name" value="Lysozyme-like"/>
    <property type="match status" value="1"/>
</dbReference>
<keyword evidence="4" id="KW-0808">Transferase</keyword>
<feature type="domain" description="Glycosyl transferase family 51" evidence="12">
    <location>
        <begin position="438"/>
        <end position="585"/>
    </location>
</feature>
<reference evidence="14" key="1">
    <citation type="submission" date="2016-10" db="EMBL/GenBank/DDBJ databases">
        <authorList>
            <person name="Varghese N."/>
            <person name="Submissions S."/>
        </authorList>
    </citation>
    <scope>NUCLEOTIDE SEQUENCE [LARGE SCALE GENOMIC DNA]</scope>
    <source>
        <strain evidence="14">DSM 18733</strain>
    </source>
</reference>
<proteinExistence type="predicted"/>
<dbReference type="PANTHER" id="PTHR30400:SF0">
    <property type="entry name" value="BIOSYNTHETIC PEPTIDOGLYCAN TRANSGLYCOSYLASE"/>
    <property type="match status" value="1"/>
</dbReference>
<keyword evidence="7" id="KW-0573">Peptidoglycan synthesis</keyword>
<dbReference type="GO" id="GO:0009252">
    <property type="term" value="P:peptidoglycan biosynthetic process"/>
    <property type="evidence" value="ECO:0007669"/>
    <property type="project" value="UniProtKB-KW"/>
</dbReference>
<keyword evidence="6" id="KW-0133">Cell shape</keyword>
<name>A0A1H7S0F0_OLID1</name>